<accession>A0A183FAC8</accession>
<dbReference type="PANTHER" id="PTHR45638:SF5">
    <property type="entry name" value="CYCLIC NUCLEOTIDE-BINDING DOMAIN-CONTAINING PROTEIN"/>
    <property type="match status" value="1"/>
</dbReference>
<keyword evidence="4" id="KW-1133">Transmembrane helix</keyword>
<evidence type="ECO:0000256" key="4">
    <source>
        <dbReference type="ARBA" id="ARBA00022989"/>
    </source>
</evidence>
<keyword evidence="8" id="KW-0407">Ion channel</keyword>
<dbReference type="OrthoDB" id="421226at2759"/>
<evidence type="ECO:0000256" key="6">
    <source>
        <dbReference type="ARBA" id="ARBA00023136"/>
    </source>
</evidence>
<dbReference type="Proteomes" id="UP000050761">
    <property type="component" value="Unassembled WGS sequence"/>
</dbReference>
<dbReference type="AlphaFoldDB" id="A0A183FAC8"/>
<feature type="domain" description="Cyclic nucleotide-binding" evidence="9">
    <location>
        <begin position="1"/>
        <end position="80"/>
    </location>
</feature>
<reference evidence="10 11" key="1">
    <citation type="submission" date="2018-11" db="EMBL/GenBank/DDBJ databases">
        <authorList>
            <consortium name="Pathogen Informatics"/>
        </authorList>
    </citation>
    <scope>NUCLEOTIDE SEQUENCE [LARGE SCALE GENOMIC DNA]</scope>
</reference>
<organism evidence="11 12">
    <name type="scientific">Heligmosomoides polygyrus</name>
    <name type="common">Parasitic roundworm</name>
    <dbReference type="NCBI Taxonomy" id="6339"/>
    <lineage>
        <taxon>Eukaryota</taxon>
        <taxon>Metazoa</taxon>
        <taxon>Ecdysozoa</taxon>
        <taxon>Nematoda</taxon>
        <taxon>Chromadorea</taxon>
        <taxon>Rhabditida</taxon>
        <taxon>Rhabditina</taxon>
        <taxon>Rhabditomorpha</taxon>
        <taxon>Strongyloidea</taxon>
        <taxon>Heligmosomidae</taxon>
        <taxon>Heligmosomoides</taxon>
    </lineage>
</organism>
<dbReference type="PANTHER" id="PTHR45638">
    <property type="entry name" value="CYCLIC NUCLEOTIDE-GATED CATION CHANNEL SUBUNIT A"/>
    <property type="match status" value="1"/>
</dbReference>
<keyword evidence="3" id="KW-0812">Transmembrane</keyword>
<evidence type="ECO:0000256" key="7">
    <source>
        <dbReference type="ARBA" id="ARBA00023286"/>
    </source>
</evidence>
<dbReference type="EMBL" id="UZAH01006468">
    <property type="protein sequence ID" value="VDO31159.1"/>
    <property type="molecule type" value="Genomic_DNA"/>
</dbReference>
<dbReference type="InterPro" id="IPR014710">
    <property type="entry name" value="RmlC-like_jellyroll"/>
</dbReference>
<sequence>MYIVKEGAVEVVFVQLGTGTVFGELSILNIPGNKNGNRRTANVRSVGYSDLYVLSKDDLWAALREYPDAKKSLMEKGMTRVMWNFSSHLSRG</sequence>
<evidence type="ECO:0000256" key="1">
    <source>
        <dbReference type="ARBA" id="ARBA00004141"/>
    </source>
</evidence>
<dbReference type="GO" id="GO:0005222">
    <property type="term" value="F:intracellularly cAMP-activated cation channel activity"/>
    <property type="evidence" value="ECO:0007669"/>
    <property type="project" value="TreeGrafter"/>
</dbReference>
<keyword evidence="11" id="KW-1185">Reference proteome</keyword>
<gene>
    <name evidence="10" type="ORF">HPBE_LOCUS3121</name>
</gene>
<protein>
    <submittedName>
        <fullName evidence="12">Cyclic nucleotide-binding domain-containing protein</fullName>
    </submittedName>
</protein>
<evidence type="ECO:0000259" key="9">
    <source>
        <dbReference type="PROSITE" id="PS50042"/>
    </source>
</evidence>
<keyword evidence="6" id="KW-0472">Membrane</keyword>
<evidence type="ECO:0000313" key="12">
    <source>
        <dbReference type="WBParaSite" id="HPBE_0000312001-mRNA-1"/>
    </source>
</evidence>
<comment type="subcellular location">
    <subcellularLocation>
        <location evidence="1">Membrane</location>
        <topology evidence="1">Multi-pass membrane protein</topology>
    </subcellularLocation>
</comment>
<dbReference type="InterPro" id="IPR018490">
    <property type="entry name" value="cNMP-bd_dom_sf"/>
</dbReference>
<name>A0A183FAC8_HELPZ</name>
<evidence type="ECO:0000256" key="3">
    <source>
        <dbReference type="ARBA" id="ARBA00022692"/>
    </source>
</evidence>
<keyword evidence="2" id="KW-0813">Transport</keyword>
<reference evidence="12" key="2">
    <citation type="submission" date="2019-09" db="UniProtKB">
        <authorList>
            <consortium name="WormBaseParasite"/>
        </authorList>
    </citation>
    <scope>IDENTIFICATION</scope>
</reference>
<dbReference type="Pfam" id="PF00027">
    <property type="entry name" value="cNMP_binding"/>
    <property type="match status" value="1"/>
</dbReference>
<keyword evidence="7" id="KW-1071">Ligand-gated ion channel</keyword>
<evidence type="ECO:0000313" key="10">
    <source>
        <dbReference type="EMBL" id="VDO31159.1"/>
    </source>
</evidence>
<dbReference type="GO" id="GO:0030553">
    <property type="term" value="F:cGMP binding"/>
    <property type="evidence" value="ECO:0007669"/>
    <property type="project" value="TreeGrafter"/>
</dbReference>
<dbReference type="GO" id="GO:0005223">
    <property type="term" value="F:intracellularly cGMP-activated cation channel activity"/>
    <property type="evidence" value="ECO:0007669"/>
    <property type="project" value="TreeGrafter"/>
</dbReference>
<accession>A0A3P7UHM3</accession>
<dbReference type="InterPro" id="IPR000595">
    <property type="entry name" value="cNMP-bd_dom"/>
</dbReference>
<evidence type="ECO:0000313" key="11">
    <source>
        <dbReference type="Proteomes" id="UP000050761"/>
    </source>
</evidence>
<evidence type="ECO:0000256" key="8">
    <source>
        <dbReference type="ARBA" id="ARBA00023303"/>
    </source>
</evidence>
<dbReference type="PROSITE" id="PS50042">
    <property type="entry name" value="CNMP_BINDING_3"/>
    <property type="match status" value="1"/>
</dbReference>
<dbReference type="InterPro" id="IPR018488">
    <property type="entry name" value="cNMP-bd_CS"/>
</dbReference>
<dbReference type="SUPFAM" id="SSF51206">
    <property type="entry name" value="cAMP-binding domain-like"/>
    <property type="match status" value="1"/>
</dbReference>
<proteinExistence type="predicted"/>
<dbReference type="GO" id="GO:0044877">
    <property type="term" value="F:protein-containing complex binding"/>
    <property type="evidence" value="ECO:0007669"/>
    <property type="project" value="TreeGrafter"/>
</dbReference>
<evidence type="ECO:0000256" key="2">
    <source>
        <dbReference type="ARBA" id="ARBA00022448"/>
    </source>
</evidence>
<keyword evidence="5" id="KW-0406">Ion transport</keyword>
<evidence type="ECO:0000256" key="5">
    <source>
        <dbReference type="ARBA" id="ARBA00023065"/>
    </source>
</evidence>
<dbReference type="WBParaSite" id="HPBE_0000312001-mRNA-1">
    <property type="protein sequence ID" value="HPBE_0000312001-mRNA-1"/>
    <property type="gene ID" value="HPBE_0000312001"/>
</dbReference>
<dbReference type="GO" id="GO:0005886">
    <property type="term" value="C:plasma membrane"/>
    <property type="evidence" value="ECO:0007669"/>
    <property type="project" value="TreeGrafter"/>
</dbReference>
<dbReference type="InterPro" id="IPR050866">
    <property type="entry name" value="CNG_cation_channel"/>
</dbReference>
<dbReference type="CDD" id="cd00038">
    <property type="entry name" value="CAP_ED"/>
    <property type="match status" value="1"/>
</dbReference>
<dbReference type="GO" id="GO:0017071">
    <property type="term" value="C:intracellular cyclic nucleotide activated cation channel complex"/>
    <property type="evidence" value="ECO:0007669"/>
    <property type="project" value="TreeGrafter"/>
</dbReference>
<dbReference type="Gene3D" id="2.60.120.10">
    <property type="entry name" value="Jelly Rolls"/>
    <property type="match status" value="1"/>
</dbReference>
<dbReference type="PROSITE" id="PS00889">
    <property type="entry name" value="CNMP_BINDING_2"/>
    <property type="match status" value="1"/>
</dbReference>